<reference evidence="3 4" key="1">
    <citation type="submission" date="2019-01" db="EMBL/GenBank/DDBJ databases">
        <title>Colonization of the human gut by bovine bacteria present in Parmesan cheese.</title>
        <authorList>
            <person name="Lugli G.A."/>
            <person name="Milani C."/>
        </authorList>
    </citation>
    <scope>NUCLEOTIDE SEQUENCE [LARGE SCALE GENOMIC DNA]</scope>
    <source>
        <strain evidence="3 4">LDELB18P1</strain>
    </source>
</reference>
<dbReference type="SUPFAM" id="SSF52980">
    <property type="entry name" value="Restriction endonuclease-like"/>
    <property type="match status" value="1"/>
</dbReference>
<proteinExistence type="predicted"/>
<dbReference type="GO" id="GO:0016787">
    <property type="term" value="F:hydrolase activity"/>
    <property type="evidence" value="ECO:0007669"/>
    <property type="project" value="UniProtKB-KW"/>
</dbReference>
<dbReference type="Pfam" id="PF03008">
    <property type="entry name" value="DUF234"/>
    <property type="match status" value="1"/>
</dbReference>
<dbReference type="EMBL" id="SETJ01000053">
    <property type="protein sequence ID" value="RZM16160.1"/>
    <property type="molecule type" value="Genomic_DNA"/>
</dbReference>
<evidence type="ECO:0000259" key="2">
    <source>
        <dbReference type="Pfam" id="PF03008"/>
    </source>
</evidence>
<dbReference type="Proteomes" id="UP000292818">
    <property type="component" value="Unassembled WGS sequence"/>
</dbReference>
<dbReference type="PANTHER" id="PTHR34704:SF1">
    <property type="entry name" value="ATPASE"/>
    <property type="match status" value="1"/>
</dbReference>
<dbReference type="PANTHER" id="PTHR34704">
    <property type="entry name" value="ATPASE"/>
    <property type="match status" value="1"/>
</dbReference>
<dbReference type="RefSeq" id="WP_231519927.1">
    <property type="nucleotide sequence ID" value="NZ_BNIO01000017.1"/>
</dbReference>
<dbReference type="InterPro" id="IPR004256">
    <property type="entry name" value="DUF234"/>
</dbReference>
<organism evidence="3 4">
    <name type="scientific">Lactobacillus delbrueckii</name>
    <dbReference type="NCBI Taxonomy" id="1584"/>
    <lineage>
        <taxon>Bacteria</taxon>
        <taxon>Bacillati</taxon>
        <taxon>Bacillota</taxon>
        <taxon>Bacilli</taxon>
        <taxon>Lactobacillales</taxon>
        <taxon>Lactobacillaceae</taxon>
        <taxon>Lactobacillus</taxon>
    </lineage>
</organism>
<sequence length="187" mass="22099">MIDLGIVEKRLPVTELDKARSRKTIYAIKDGMFRFWYTFVGKRVSFIERGITEPILDYIIKQLPHFMGPEFEKLSQEHLWSKLFDPDLVPEPFVNLGNWWGPDPKEKKQVEMDIVGFDDQKLNGYFGECKWKNEPISADILETLIYRSRLFPTPKKNYYLFSKTGFTDKCQQLAQQVDCHLITFDMM</sequence>
<dbReference type="AlphaFoldDB" id="A0A4Q7DVL5"/>
<feature type="domain" description="DUF234" evidence="2">
    <location>
        <begin position="36"/>
        <end position="133"/>
    </location>
</feature>
<name>A0A4Q7DVL5_9LACO</name>
<accession>A0A4Q7DVL5</accession>
<evidence type="ECO:0000313" key="4">
    <source>
        <dbReference type="Proteomes" id="UP000292818"/>
    </source>
</evidence>
<protein>
    <submittedName>
        <fullName evidence="3">ATPase</fullName>
    </submittedName>
</protein>
<keyword evidence="1" id="KW-0378">Hydrolase</keyword>
<dbReference type="InterPro" id="IPR011335">
    <property type="entry name" value="Restrct_endonuc-II-like"/>
</dbReference>
<evidence type="ECO:0000256" key="1">
    <source>
        <dbReference type="ARBA" id="ARBA00022801"/>
    </source>
</evidence>
<evidence type="ECO:0000313" key="3">
    <source>
        <dbReference type="EMBL" id="RZM16160.1"/>
    </source>
</evidence>
<gene>
    <name evidence="3" type="ORF">LDELB18P1_1286</name>
</gene>
<comment type="caution">
    <text evidence="3">The sequence shown here is derived from an EMBL/GenBank/DDBJ whole genome shotgun (WGS) entry which is preliminary data.</text>
</comment>